<reference evidence="2 3" key="1">
    <citation type="journal article" date="2022" name="Nat. Ecol. Evol.">
        <title>A masculinizing supergene underlies an exaggerated male reproductive morph in a spider.</title>
        <authorList>
            <person name="Hendrickx F."/>
            <person name="De Corte Z."/>
            <person name="Sonet G."/>
            <person name="Van Belleghem S.M."/>
            <person name="Kostlbacher S."/>
            <person name="Vangestel C."/>
        </authorList>
    </citation>
    <scope>NUCLEOTIDE SEQUENCE [LARGE SCALE GENOMIC DNA]</scope>
    <source>
        <strain evidence="2">W744_W776</strain>
    </source>
</reference>
<feature type="compositionally biased region" description="Polar residues" evidence="1">
    <location>
        <begin position="23"/>
        <end position="52"/>
    </location>
</feature>
<evidence type="ECO:0000313" key="3">
    <source>
        <dbReference type="Proteomes" id="UP000827092"/>
    </source>
</evidence>
<keyword evidence="3" id="KW-1185">Reference proteome</keyword>
<accession>A0AAV6UA25</accession>
<name>A0AAV6UA25_9ARAC</name>
<comment type="caution">
    <text evidence="2">The sequence shown here is derived from an EMBL/GenBank/DDBJ whole genome shotgun (WGS) entry which is preliminary data.</text>
</comment>
<gene>
    <name evidence="2" type="ORF">JTE90_024725</name>
</gene>
<organism evidence="2 3">
    <name type="scientific">Oedothorax gibbosus</name>
    <dbReference type="NCBI Taxonomy" id="931172"/>
    <lineage>
        <taxon>Eukaryota</taxon>
        <taxon>Metazoa</taxon>
        <taxon>Ecdysozoa</taxon>
        <taxon>Arthropoda</taxon>
        <taxon>Chelicerata</taxon>
        <taxon>Arachnida</taxon>
        <taxon>Araneae</taxon>
        <taxon>Araneomorphae</taxon>
        <taxon>Entelegynae</taxon>
        <taxon>Araneoidea</taxon>
        <taxon>Linyphiidae</taxon>
        <taxon>Erigoninae</taxon>
        <taxon>Oedothorax</taxon>
    </lineage>
</organism>
<feature type="region of interest" description="Disordered" evidence="1">
    <location>
        <begin position="20"/>
        <end position="52"/>
    </location>
</feature>
<evidence type="ECO:0000256" key="1">
    <source>
        <dbReference type="SAM" id="MobiDB-lite"/>
    </source>
</evidence>
<dbReference type="AlphaFoldDB" id="A0AAV6UA25"/>
<evidence type="ECO:0000313" key="2">
    <source>
        <dbReference type="EMBL" id="KAG8180977.1"/>
    </source>
</evidence>
<protein>
    <submittedName>
        <fullName evidence="2">Uncharacterized protein</fullName>
    </submittedName>
</protein>
<dbReference type="EMBL" id="JAFNEN010000539">
    <property type="protein sequence ID" value="KAG8180977.1"/>
    <property type="molecule type" value="Genomic_DNA"/>
</dbReference>
<proteinExistence type="predicted"/>
<sequence>MDIRRFLKCDGESLSKRPRLETCSINSSPSPSNHDLTSLPPSETPTASNKTSEISCASRDLGKYLGKISRIDDLLKYHLLTDPWVPGDDYKFPTSSHMKRGRVEKRRANIGHLKTYNWLVFSDEKKRLLCKYCCLFAHQKLVGGQKTVPIQKLAIEPLRKFAKLIGKDGDLELHASHSYHKEAVIDGTNFVKMFKNLKF</sequence>
<dbReference type="Proteomes" id="UP000827092">
    <property type="component" value="Unassembled WGS sequence"/>
</dbReference>